<accession>A0A8S5RB90</accession>
<sequence>MIVDKHKKPVIPDDHPATSPDTPLSPEEELFEGNPMADIYRALESIIKGIKSDPSDPESEPYFRTVKWNTGQVNRIKSNRGNDEYGSIAFPAVFIHFINTRGLVQTSRIGEFRGEVRIQYVLNRLNMEDDEYQTEGVEVFQMINNAINTQKNKFSALTERFQFTYWDQPESFSEGLQQYWITYDAWFRDYSAYAYKDYVEVYVVAPPFTNHSDQNDTANPDRHEDHKYPEMDEAAGIDDL</sequence>
<feature type="compositionally biased region" description="Acidic residues" evidence="1">
    <location>
        <begin position="231"/>
        <end position="240"/>
    </location>
</feature>
<dbReference type="EMBL" id="BK059083">
    <property type="protein sequence ID" value="DAE28236.1"/>
    <property type="molecule type" value="Genomic_DNA"/>
</dbReference>
<feature type="region of interest" description="Disordered" evidence="1">
    <location>
        <begin position="210"/>
        <end position="240"/>
    </location>
</feature>
<feature type="compositionally biased region" description="Basic and acidic residues" evidence="1">
    <location>
        <begin position="219"/>
        <end position="230"/>
    </location>
</feature>
<reference evidence="2" key="1">
    <citation type="journal article" date="2021" name="Proc. Natl. Acad. Sci. U.S.A.">
        <title>A Catalog of Tens of Thousands of Viruses from Human Metagenomes Reveals Hidden Associations with Chronic Diseases.</title>
        <authorList>
            <person name="Tisza M.J."/>
            <person name="Buck C.B."/>
        </authorList>
    </citation>
    <scope>NUCLEOTIDE SEQUENCE</scope>
    <source>
        <strain evidence="2">CtuZj11</strain>
    </source>
</reference>
<proteinExistence type="predicted"/>
<protein>
    <submittedName>
        <fullName evidence="2">Uncharacterized protein</fullName>
    </submittedName>
</protein>
<evidence type="ECO:0000313" key="2">
    <source>
        <dbReference type="EMBL" id="DAE28236.1"/>
    </source>
</evidence>
<feature type="region of interest" description="Disordered" evidence="1">
    <location>
        <begin position="1"/>
        <end position="27"/>
    </location>
</feature>
<organism evidence="2">
    <name type="scientific">virus sp. ctuZj11</name>
    <dbReference type="NCBI Taxonomy" id="2825825"/>
    <lineage>
        <taxon>Viruses</taxon>
    </lineage>
</organism>
<evidence type="ECO:0000256" key="1">
    <source>
        <dbReference type="SAM" id="MobiDB-lite"/>
    </source>
</evidence>
<name>A0A8S5RB90_9VIRU</name>